<name>T1HQ52_RHOPR</name>
<evidence type="ECO:0000259" key="5">
    <source>
        <dbReference type="Pfam" id="PF00324"/>
    </source>
</evidence>
<dbReference type="GO" id="GO:0016020">
    <property type="term" value="C:membrane"/>
    <property type="evidence" value="ECO:0007669"/>
    <property type="project" value="UniProtKB-SubCell"/>
</dbReference>
<dbReference type="eggNOG" id="KOG1288">
    <property type="taxonomic scope" value="Eukaryota"/>
</dbReference>
<reference evidence="6" key="1">
    <citation type="submission" date="2015-05" db="UniProtKB">
        <authorList>
            <consortium name="EnsemblMetazoa"/>
        </authorList>
    </citation>
    <scope>IDENTIFICATION</scope>
</reference>
<proteinExistence type="predicted"/>
<comment type="subcellular location">
    <subcellularLocation>
        <location evidence="1">Membrane</location>
        <topology evidence="1">Multi-pass membrane protein</topology>
    </subcellularLocation>
</comment>
<evidence type="ECO:0000313" key="6">
    <source>
        <dbReference type="EnsemblMetazoa" id="RPRC006176-PA"/>
    </source>
</evidence>
<dbReference type="AlphaFoldDB" id="T1HQ52"/>
<dbReference type="InterPro" id="IPR004841">
    <property type="entry name" value="AA-permease/SLC12A_dom"/>
</dbReference>
<evidence type="ECO:0000256" key="3">
    <source>
        <dbReference type="ARBA" id="ARBA00022989"/>
    </source>
</evidence>
<feature type="domain" description="Amino acid permease/ SLC12A" evidence="5">
    <location>
        <begin position="1"/>
        <end position="108"/>
    </location>
</feature>
<dbReference type="GO" id="GO:0006884">
    <property type="term" value="P:cell volume homeostasis"/>
    <property type="evidence" value="ECO:0007669"/>
    <property type="project" value="TreeGrafter"/>
</dbReference>
<dbReference type="PANTHER" id="PTHR11827:SF72">
    <property type="entry name" value="GH08340P"/>
    <property type="match status" value="1"/>
</dbReference>
<dbReference type="Proteomes" id="UP000015103">
    <property type="component" value="Unassembled WGS sequence"/>
</dbReference>
<dbReference type="Gene3D" id="1.20.1740.10">
    <property type="entry name" value="Amino acid/polyamine transporter I"/>
    <property type="match status" value="1"/>
</dbReference>
<dbReference type="GO" id="GO:0015379">
    <property type="term" value="F:potassium:chloride symporter activity"/>
    <property type="evidence" value="ECO:0007669"/>
    <property type="project" value="TreeGrafter"/>
</dbReference>
<dbReference type="VEuPathDB" id="VectorBase:RPRC006176"/>
<dbReference type="PANTHER" id="PTHR11827">
    <property type="entry name" value="SOLUTE CARRIER FAMILY 12, CATION COTRANSPORTERS"/>
    <property type="match status" value="1"/>
</dbReference>
<dbReference type="Pfam" id="PF00324">
    <property type="entry name" value="AA_permease"/>
    <property type="match status" value="1"/>
</dbReference>
<keyword evidence="3" id="KW-1133">Transmembrane helix</keyword>
<evidence type="ECO:0000256" key="1">
    <source>
        <dbReference type="ARBA" id="ARBA00004141"/>
    </source>
</evidence>
<evidence type="ECO:0000313" key="7">
    <source>
        <dbReference type="Proteomes" id="UP000015103"/>
    </source>
</evidence>
<organism evidence="6 7">
    <name type="scientific">Rhodnius prolixus</name>
    <name type="common">Triatomid bug</name>
    <dbReference type="NCBI Taxonomy" id="13249"/>
    <lineage>
        <taxon>Eukaryota</taxon>
        <taxon>Metazoa</taxon>
        <taxon>Ecdysozoa</taxon>
        <taxon>Arthropoda</taxon>
        <taxon>Hexapoda</taxon>
        <taxon>Insecta</taxon>
        <taxon>Pterygota</taxon>
        <taxon>Neoptera</taxon>
        <taxon>Paraneoptera</taxon>
        <taxon>Hemiptera</taxon>
        <taxon>Heteroptera</taxon>
        <taxon>Panheteroptera</taxon>
        <taxon>Cimicomorpha</taxon>
        <taxon>Reduviidae</taxon>
        <taxon>Triatominae</taxon>
        <taxon>Rhodnius</taxon>
    </lineage>
</organism>
<dbReference type="HOGENOM" id="CLU_2152127_0_0_1"/>
<dbReference type="InterPro" id="IPR004842">
    <property type="entry name" value="SLC12A_fam"/>
</dbReference>
<evidence type="ECO:0000256" key="4">
    <source>
        <dbReference type="ARBA" id="ARBA00023136"/>
    </source>
</evidence>
<dbReference type="EnsemblMetazoa" id="RPRC006176-RA">
    <property type="protein sequence ID" value="RPRC006176-PA"/>
    <property type="gene ID" value="RPRC006176"/>
</dbReference>
<dbReference type="InParanoid" id="T1HQ52"/>
<dbReference type="GO" id="GO:0055064">
    <property type="term" value="P:chloride ion homeostasis"/>
    <property type="evidence" value="ECO:0007669"/>
    <property type="project" value="TreeGrafter"/>
</dbReference>
<evidence type="ECO:0000256" key="2">
    <source>
        <dbReference type="ARBA" id="ARBA00022692"/>
    </source>
</evidence>
<dbReference type="GO" id="GO:0055075">
    <property type="term" value="P:potassium ion homeostasis"/>
    <property type="evidence" value="ECO:0007669"/>
    <property type="project" value="TreeGrafter"/>
</dbReference>
<dbReference type="EMBL" id="ACPB03028822">
    <property type="status" value="NOT_ANNOTATED_CDS"/>
    <property type="molecule type" value="Genomic_DNA"/>
</dbReference>
<sequence length="112" mass="12357">MISRTLGPEFGGSIGTLFFLANIVSSALYIVGCTEGFVQNFGPKGYFVYKGYEMKDGRWWRFTYSSVLNLINLLVCLVGAGMFAKISVLIFIVVCFSLLSVIVSFFVIGPLE</sequence>
<keyword evidence="2" id="KW-0812">Transmembrane</keyword>
<keyword evidence="4" id="KW-0472">Membrane</keyword>
<protein>
    <submittedName>
        <fullName evidence="6">AA_permease domain-containing protein</fullName>
    </submittedName>
</protein>
<keyword evidence="7" id="KW-1185">Reference proteome</keyword>
<dbReference type="STRING" id="13249.T1HQ52"/>
<accession>T1HQ52</accession>